<gene>
    <name evidence="1" type="ORF">AB4876_04335</name>
</gene>
<dbReference type="EMBL" id="JBFRYA010000003">
    <property type="protein sequence ID" value="MEX1668126.1"/>
    <property type="molecule type" value="Genomic_DNA"/>
</dbReference>
<proteinExistence type="predicted"/>
<accession>A0ABV3U3U8</accession>
<protein>
    <submittedName>
        <fullName evidence="1">BrnT family toxin</fullName>
    </submittedName>
</protein>
<dbReference type="Gene3D" id="3.10.450.530">
    <property type="entry name" value="Ribonuclease toxin, BrnT, of type II toxin-antitoxin system"/>
    <property type="match status" value="1"/>
</dbReference>
<organism evidence="1 2">
    <name type="scientific">Zhongshania guokunii</name>
    <dbReference type="NCBI Taxonomy" id="641783"/>
    <lineage>
        <taxon>Bacteria</taxon>
        <taxon>Pseudomonadati</taxon>
        <taxon>Pseudomonadota</taxon>
        <taxon>Gammaproteobacteria</taxon>
        <taxon>Cellvibrionales</taxon>
        <taxon>Spongiibacteraceae</taxon>
        <taxon>Zhongshania</taxon>
    </lineage>
</organism>
<dbReference type="Pfam" id="PF04365">
    <property type="entry name" value="BrnT_toxin"/>
    <property type="match status" value="1"/>
</dbReference>
<dbReference type="RefSeq" id="WP_368380425.1">
    <property type="nucleotide sequence ID" value="NZ_JBFRYA010000003.1"/>
</dbReference>
<reference evidence="1 2" key="1">
    <citation type="journal article" date="2011" name="Int. J. Syst. Evol. Microbiol.">
        <title>Zhongshania antarctica gen. nov., sp. nov. and Zhongshania guokunii sp. nov., gammaproteobacteria respectively isolated from coastal attached (fast) ice and surface seawater of the Antarctic.</title>
        <authorList>
            <person name="Li H.J."/>
            <person name="Zhang X.Y."/>
            <person name="Chen C.X."/>
            <person name="Zhang Y.J."/>
            <person name="Gao Z.M."/>
            <person name="Yu Y."/>
            <person name="Chen X.L."/>
            <person name="Chen B."/>
            <person name="Zhang Y.Z."/>
        </authorList>
    </citation>
    <scope>NUCLEOTIDE SEQUENCE [LARGE SCALE GENOMIC DNA]</scope>
    <source>
        <strain evidence="1 2">ZS6-22T</strain>
    </source>
</reference>
<evidence type="ECO:0000313" key="2">
    <source>
        <dbReference type="Proteomes" id="UP001557485"/>
    </source>
</evidence>
<dbReference type="Proteomes" id="UP001557485">
    <property type="component" value="Unassembled WGS sequence"/>
</dbReference>
<evidence type="ECO:0000313" key="1">
    <source>
        <dbReference type="EMBL" id="MEX1668126.1"/>
    </source>
</evidence>
<dbReference type="InterPro" id="IPR007460">
    <property type="entry name" value="BrnT_toxin"/>
</dbReference>
<keyword evidence="2" id="KW-1185">Reference proteome</keyword>
<dbReference type="InterPro" id="IPR038573">
    <property type="entry name" value="BrnT_sf"/>
</dbReference>
<name>A0ABV3U3U8_9GAMM</name>
<comment type="caution">
    <text evidence="1">The sequence shown here is derived from an EMBL/GenBank/DDBJ whole genome shotgun (WGS) entry which is preliminary data.</text>
</comment>
<sequence length="87" mass="10233">MYSFEFDPKKSKSNFEKHGIDFVDAQAIWQDTDFIEIMAKSDDERRALVVGMIDGKHWSAIITYRTDRIRIISVRRSRNSEVALYES</sequence>